<name>A0ABP5TGG1_9ACTN</name>
<reference evidence="2" key="1">
    <citation type="journal article" date="2019" name="Int. J. Syst. Evol. Microbiol.">
        <title>The Global Catalogue of Microorganisms (GCM) 10K type strain sequencing project: providing services to taxonomists for standard genome sequencing and annotation.</title>
        <authorList>
            <consortium name="The Broad Institute Genomics Platform"/>
            <consortium name="The Broad Institute Genome Sequencing Center for Infectious Disease"/>
            <person name="Wu L."/>
            <person name="Ma J."/>
        </authorList>
    </citation>
    <scope>NUCLEOTIDE SEQUENCE [LARGE SCALE GENOMIC DNA]</scope>
    <source>
        <strain evidence="2">JCM 6238</strain>
    </source>
</reference>
<evidence type="ECO:0000313" key="2">
    <source>
        <dbReference type="Proteomes" id="UP001501584"/>
    </source>
</evidence>
<sequence length="109" mass="11999">MTDILTPQQTTAMFDAIDNAELAREERKIGAERRRELMADYLLAAEESDAAPRNRARAKTAAEARAALAAFLVANGEYPTTTAADDAIEHRQAYAMPKPGRDYSKVVPF</sequence>
<dbReference type="RefSeq" id="WP_310283703.1">
    <property type="nucleotide sequence ID" value="NZ_BAAASX010000029.1"/>
</dbReference>
<accession>A0ABP5TGG1</accession>
<organism evidence="1 2">
    <name type="scientific">Glycomyces rutgersensis</name>
    <dbReference type="NCBI Taxonomy" id="58115"/>
    <lineage>
        <taxon>Bacteria</taxon>
        <taxon>Bacillati</taxon>
        <taxon>Actinomycetota</taxon>
        <taxon>Actinomycetes</taxon>
        <taxon>Glycomycetales</taxon>
        <taxon>Glycomycetaceae</taxon>
        <taxon>Glycomyces</taxon>
    </lineage>
</organism>
<dbReference type="EMBL" id="BAAASX010000029">
    <property type="protein sequence ID" value="GAA2351823.1"/>
    <property type="molecule type" value="Genomic_DNA"/>
</dbReference>
<dbReference type="Proteomes" id="UP001501584">
    <property type="component" value="Unassembled WGS sequence"/>
</dbReference>
<proteinExistence type="predicted"/>
<evidence type="ECO:0000313" key="1">
    <source>
        <dbReference type="EMBL" id="GAA2351823.1"/>
    </source>
</evidence>
<keyword evidence="2" id="KW-1185">Reference proteome</keyword>
<comment type="caution">
    <text evidence="1">The sequence shown here is derived from an EMBL/GenBank/DDBJ whole genome shotgun (WGS) entry which is preliminary data.</text>
</comment>
<protein>
    <submittedName>
        <fullName evidence="1">Uncharacterized protein</fullName>
    </submittedName>
</protein>
<gene>
    <name evidence="1" type="ORF">GCM10010403_51950</name>
</gene>